<feature type="transmembrane region" description="Helical" evidence="7">
    <location>
        <begin position="279"/>
        <end position="304"/>
    </location>
</feature>
<evidence type="ECO:0000313" key="8">
    <source>
        <dbReference type="EMBL" id="MBR0679061.1"/>
    </source>
</evidence>
<evidence type="ECO:0000256" key="7">
    <source>
        <dbReference type="SAM" id="Phobius"/>
    </source>
</evidence>
<keyword evidence="3" id="KW-1003">Cell membrane</keyword>
<comment type="subcellular location">
    <subcellularLocation>
        <location evidence="1">Cell membrane</location>
        <topology evidence="1">Multi-pass membrane protein</topology>
    </subcellularLocation>
</comment>
<accession>A0A9X9X5S5</accession>
<feature type="transmembrane region" description="Helical" evidence="7">
    <location>
        <begin position="12"/>
        <end position="31"/>
    </location>
</feature>
<dbReference type="EMBL" id="JAAEDL010000001">
    <property type="protein sequence ID" value="MBR0679061.1"/>
    <property type="molecule type" value="Genomic_DNA"/>
</dbReference>
<keyword evidence="5 7" id="KW-1133">Transmembrane helix</keyword>
<comment type="caution">
    <text evidence="8">The sequence shown here is derived from an EMBL/GenBank/DDBJ whole genome shotgun (WGS) entry which is preliminary data.</text>
</comment>
<comment type="similarity">
    <text evidence="2">Belongs to the polysaccharide synthase family.</text>
</comment>
<sequence length="486" mass="50822">MRLRRALALSAADRYVSMVIGALVIAAVSRILSPEEVGVTVLGMTLFALVDLVRDIPTTYLVQRHEVTGATTRAAFTVMLGISAVAAAIVFLAAPALAAYQGEEGLTGFFRVLALALLLGPFERPLTALLRRELAFGRVALVNVTSVVANAVLMVGLALLGFSYMAFAWALVGSGLVTLVVAHAVGDRRHVIGLTRRGWTEALRIGGASGLWGLISRLTDTVPHIVFGAHGMLATVGLYGRAQTVADMPGKLLLAAIWPVALPALAARQRGGEGLKGPVLNAIGLLSAVQWPALLVLACLAHPATLILLGPQWLSVVPVVQVMLVARLLAPIDVVVYPVLMAQGRTLRLLMSVVLPMPVYVMVIVLAAPHGLMAVALSFLVLVPLYSVVGYVCIRGPLALGLADLARALGKSAVAAGGAVAGPAVVLAMEGFRFDISIPMAMLSGILACAGWSAALAATGHPLWAELKRSFDVVRHRTAPHFGARP</sequence>
<dbReference type="PANTHER" id="PTHR30250">
    <property type="entry name" value="PST FAMILY PREDICTED COLANIC ACID TRANSPORTER"/>
    <property type="match status" value="1"/>
</dbReference>
<feature type="transmembrane region" description="Helical" evidence="7">
    <location>
        <begin position="135"/>
        <end position="160"/>
    </location>
</feature>
<gene>
    <name evidence="8" type="ORF">GXW74_01055</name>
</gene>
<protein>
    <submittedName>
        <fullName evidence="8">Oligosaccharide flippase family protein</fullName>
    </submittedName>
</protein>
<evidence type="ECO:0000256" key="3">
    <source>
        <dbReference type="ARBA" id="ARBA00022475"/>
    </source>
</evidence>
<feature type="transmembrane region" description="Helical" evidence="7">
    <location>
        <begin position="374"/>
        <end position="394"/>
    </location>
</feature>
<evidence type="ECO:0000256" key="1">
    <source>
        <dbReference type="ARBA" id="ARBA00004651"/>
    </source>
</evidence>
<dbReference type="InterPro" id="IPR050833">
    <property type="entry name" value="Poly_Biosynth_Transport"/>
</dbReference>
<keyword evidence="6 7" id="KW-0472">Membrane</keyword>
<feature type="transmembrane region" description="Helical" evidence="7">
    <location>
        <begin position="37"/>
        <end position="53"/>
    </location>
</feature>
<name>A0A9X9X5S5_9PROT</name>
<feature type="transmembrane region" description="Helical" evidence="7">
    <location>
        <begin position="316"/>
        <end position="337"/>
    </location>
</feature>
<feature type="transmembrane region" description="Helical" evidence="7">
    <location>
        <begin position="414"/>
        <end position="432"/>
    </location>
</feature>
<evidence type="ECO:0000256" key="2">
    <source>
        <dbReference type="ARBA" id="ARBA00007430"/>
    </source>
</evidence>
<proteinExistence type="inferred from homology"/>
<organism evidence="8 9">
    <name type="scientific">Neoroseomonas eburnea</name>
    <dbReference type="NCBI Taxonomy" id="1346889"/>
    <lineage>
        <taxon>Bacteria</taxon>
        <taxon>Pseudomonadati</taxon>
        <taxon>Pseudomonadota</taxon>
        <taxon>Alphaproteobacteria</taxon>
        <taxon>Acetobacterales</taxon>
        <taxon>Acetobacteraceae</taxon>
        <taxon>Neoroseomonas</taxon>
    </lineage>
</organism>
<keyword evidence="4 7" id="KW-0812">Transmembrane</keyword>
<feature type="transmembrane region" description="Helical" evidence="7">
    <location>
        <begin position="349"/>
        <end position="368"/>
    </location>
</feature>
<dbReference type="GO" id="GO:0005886">
    <property type="term" value="C:plasma membrane"/>
    <property type="evidence" value="ECO:0007669"/>
    <property type="project" value="UniProtKB-SubCell"/>
</dbReference>
<feature type="transmembrane region" description="Helical" evidence="7">
    <location>
        <begin position="166"/>
        <end position="186"/>
    </location>
</feature>
<feature type="transmembrane region" description="Helical" evidence="7">
    <location>
        <begin position="106"/>
        <end position="123"/>
    </location>
</feature>
<feature type="transmembrane region" description="Helical" evidence="7">
    <location>
        <begin position="438"/>
        <end position="459"/>
    </location>
</feature>
<dbReference type="RefSeq" id="WP_211844411.1">
    <property type="nucleotide sequence ID" value="NZ_JAAEDL010000001.1"/>
</dbReference>
<evidence type="ECO:0000256" key="4">
    <source>
        <dbReference type="ARBA" id="ARBA00022692"/>
    </source>
</evidence>
<dbReference type="PANTHER" id="PTHR30250:SF10">
    <property type="entry name" value="LIPOPOLYSACCHARIDE BIOSYNTHESIS PROTEIN WZXC"/>
    <property type="match status" value="1"/>
</dbReference>
<feature type="transmembrane region" description="Helical" evidence="7">
    <location>
        <begin position="74"/>
        <end position="100"/>
    </location>
</feature>
<dbReference type="Pfam" id="PF13440">
    <property type="entry name" value="Polysacc_synt_3"/>
    <property type="match status" value="1"/>
</dbReference>
<reference evidence="8" key="1">
    <citation type="submission" date="2020-01" db="EMBL/GenBank/DDBJ databases">
        <authorList>
            <person name="Rat A."/>
        </authorList>
    </citation>
    <scope>NUCLEOTIDE SEQUENCE</scope>
    <source>
        <strain evidence="8">LMG 31228</strain>
    </source>
</reference>
<reference evidence="8" key="2">
    <citation type="journal article" date="2021" name="Syst. Appl. Microbiol.">
        <title>Roseomonas hellenica sp. nov., isolated from roots of wild-growing Alkanna tinctoria.</title>
        <authorList>
            <person name="Rat A."/>
            <person name="Naranjo H.D."/>
            <person name="Lebbe L."/>
            <person name="Cnockaert M."/>
            <person name="Krigas N."/>
            <person name="Grigoriadou K."/>
            <person name="Maloupa E."/>
            <person name="Willems A."/>
        </authorList>
    </citation>
    <scope>NUCLEOTIDE SEQUENCE</scope>
    <source>
        <strain evidence="8">LMG 31228</strain>
    </source>
</reference>
<dbReference type="Proteomes" id="UP001138709">
    <property type="component" value="Unassembled WGS sequence"/>
</dbReference>
<dbReference type="AlphaFoldDB" id="A0A9X9X5S5"/>
<evidence type="ECO:0000256" key="5">
    <source>
        <dbReference type="ARBA" id="ARBA00022989"/>
    </source>
</evidence>
<evidence type="ECO:0000313" key="9">
    <source>
        <dbReference type="Proteomes" id="UP001138709"/>
    </source>
</evidence>
<keyword evidence="9" id="KW-1185">Reference proteome</keyword>
<evidence type="ECO:0000256" key="6">
    <source>
        <dbReference type="ARBA" id="ARBA00023136"/>
    </source>
</evidence>